<proteinExistence type="predicted"/>
<evidence type="ECO:0000313" key="4">
    <source>
        <dbReference type="EMBL" id="KAL2268654.1"/>
    </source>
</evidence>
<feature type="region of interest" description="Disordered" evidence="2">
    <location>
        <begin position="54"/>
        <end position="73"/>
    </location>
</feature>
<feature type="compositionally biased region" description="Low complexity" evidence="2">
    <location>
        <begin position="1622"/>
        <end position="1640"/>
    </location>
</feature>
<dbReference type="Pfam" id="PF11864">
    <property type="entry name" value="DUF3384"/>
    <property type="match status" value="1"/>
</dbReference>
<dbReference type="SUPFAM" id="SSF48371">
    <property type="entry name" value="ARM repeat"/>
    <property type="match status" value="1"/>
</dbReference>
<dbReference type="InterPro" id="IPR024584">
    <property type="entry name" value="Tuberin_N"/>
</dbReference>
<keyword evidence="1" id="KW-0343">GTPase activation</keyword>
<dbReference type="SUPFAM" id="SSF111347">
    <property type="entry name" value="Rap/Ran-GAP"/>
    <property type="match status" value="1"/>
</dbReference>
<dbReference type="Pfam" id="PF03542">
    <property type="entry name" value="Tuberin"/>
    <property type="match status" value="1"/>
</dbReference>
<keyword evidence="5" id="KW-1185">Reference proteome</keyword>
<evidence type="ECO:0000256" key="2">
    <source>
        <dbReference type="SAM" id="MobiDB-lite"/>
    </source>
</evidence>
<feature type="region of interest" description="Disordered" evidence="2">
    <location>
        <begin position="773"/>
        <end position="835"/>
    </location>
</feature>
<feature type="region of interest" description="Disordered" evidence="2">
    <location>
        <begin position="1"/>
        <end position="42"/>
    </location>
</feature>
<dbReference type="InterPro" id="IPR016024">
    <property type="entry name" value="ARM-type_fold"/>
</dbReference>
<dbReference type="InterPro" id="IPR035974">
    <property type="entry name" value="Rap/Ran-GAP_sf"/>
</dbReference>
<name>A0ABR4DF39_9PEZI</name>
<dbReference type="InterPro" id="IPR027107">
    <property type="entry name" value="Tuberin/Ral-act_asu"/>
</dbReference>
<feature type="region of interest" description="Disordered" evidence="2">
    <location>
        <begin position="1622"/>
        <end position="1643"/>
    </location>
</feature>
<gene>
    <name evidence="4" type="ORF">VTJ83DRAFT_3500</name>
</gene>
<sequence length="1719" mass="186520">MPTSPGDEHHPPQAPKGSGGGGGLAGVFKGLTGGSRLTKSPPVFQQPFLSLASSQSLAQPSDAGPPSPAPYGLSSEQAELFHQLKNGQLGERVAAANSLRLAIAESPLTPVRDIWHATKDLIEPSKPADARRVAWELLTECIKYPASTELERREYFDTLTAPAPSEDFSLQLAALEDLTNQGRNLSGFYYEIFPLLTWWLQVAYKAARAARAARKHAPRGTGKGAKGTVSSSAEDNALARLFTLLKDAIKFNFKFATDTEVGRLMNAVFWICMDTTVEDDLRACIHVIETLVTFGAIPASKLKECIEILSSIHCVVPNLQKDAWRTIADICRSHHGQSTVRILLDLLRSYSASPDKDKDKDKNDVRNVRGALSVLKKLLGKPTNKNYPPVPLALLVDGLANVAKRNVTRIGPEILKLINSLFDGREGNINTILAEESWSPIFSVAAQCAVKAVSLPPPSSDSSASSLSPATTREQKDIEEIATELRCLIQRIEELLSDRGPDILQREQCMEFFGQVQQALPDSAAALFVDHLKNTKACLPSEVGWEDNLNLVLDCFYLGRGRETPTRLRALEVVVEVYDFLCLAEGLVPQDAVGALVQRILVGLQEEQDIAVLQQTVEFLVKVAATADTPLFDGIIDAFKAVVAKDMSRSSLNVPVYTHMPRPPPQQAQTHAGGGPSPSNIVARGYVRIFIQMMNRHAEKAVKAYKALVYIARSNSCEADARITAMKMLFRLRAVVDHRVFLTTLDENETLAANLYRTEASLARKLAEDAAHPSRLSRLDHHGGRPGRGVSFNQGHTVERGMPVRSASTPTPTPHHTQRLWSLPDPDALPEAPPQQASPVLVSHLRHGNPDDNGLVILDLKPWLEVLLSIIRHGGDWEVYSFVLAHLPTQLSNHPLFRDAISHIQEMRRVLCELIRTNGFQDPPHSSGLRRTDAANCLLHALAMIVSYHRHFQKVDEDEIVQTFMHGISDKTAKTCIHALSVCCHELPMSVSKSLLPILQRMSQVITQPFVAMHILEFLACLSRLHSLYSNFREDDYRIVFGICFRYLQYVREKKRAMRGAGAAEPPTPGTGATSHAEALAQQQQQLQQQQQQAGGGSAGDDLPQYVYALAYHVITFWFLAVKLPDRPSHIGWIAKNLFTDVDGSASTEEHAQITLDFMQRVAFSDASDSVQDPLFKEQYFGEIQRKRWIIGNSILTIRQATGSSWAEITRRYPSGTSSYALRVEFTPTPNLPAPDGSDAAAWEGRFQSGLTIFPSHLLMQLLAPMPQLYDPAIRPIPLPDEDFVDRAIRVFDRNSAVDGHKVGVIYIGEGQTREAEILANTSGSPDYHRFLKGLGVLTKLKGATFNTQGLDRSDDLDGKYTYCWRDRVTEIVFHVTTQMPTNLQTDPQCNMKKRHIGNDYVNIVWNDSGLPFRFDMFPSQFNYVYIVITPTPHRSFVEARSTDDDGTTRFCTVRVMSQVGFPEISPAADPKMVSLQALPSFVRLLALNASVFSLVWANSEGGEHVSSWRERLRQINALRARYGPKTAAAGGAHGGPAANPPQGAIAAPATAVAVAVAAGVGAQSVSTGGGATAASAASAAPSGAPPEPINPAQRAVGVRESLTSLRRSSVATFFAGSAAAGSSSGLAPGSGPGAQTSGLASGGIGGAMGGTAGGAGSGAPGGPEAVDHQSLNRSGILSAASAASSGTTENVDIAAMIGRPSSTTAEALVESVDFSKWT</sequence>
<protein>
    <recommendedName>
        <fullName evidence="3">Rap-GAP domain-containing protein</fullName>
    </recommendedName>
</protein>
<feature type="compositionally biased region" description="Basic and acidic residues" evidence="2">
    <location>
        <begin position="773"/>
        <end position="783"/>
    </location>
</feature>
<dbReference type="Pfam" id="PF02145">
    <property type="entry name" value="Rap_GAP"/>
    <property type="match status" value="1"/>
</dbReference>
<feature type="compositionally biased region" description="Low complexity" evidence="2">
    <location>
        <begin position="1079"/>
        <end position="1093"/>
    </location>
</feature>
<dbReference type="PROSITE" id="PS50085">
    <property type="entry name" value="RAPGAP"/>
    <property type="match status" value="1"/>
</dbReference>
<dbReference type="RefSeq" id="XP_070867378.1">
    <property type="nucleotide sequence ID" value="XM_071009886.1"/>
</dbReference>
<dbReference type="PANTHER" id="PTHR10063:SF0">
    <property type="entry name" value="TUBERIN"/>
    <property type="match status" value="1"/>
</dbReference>
<evidence type="ECO:0000256" key="1">
    <source>
        <dbReference type="ARBA" id="ARBA00022468"/>
    </source>
</evidence>
<dbReference type="EMBL" id="JAZGUE010000003">
    <property type="protein sequence ID" value="KAL2268654.1"/>
    <property type="molecule type" value="Genomic_DNA"/>
</dbReference>
<feature type="region of interest" description="Disordered" evidence="2">
    <location>
        <begin position="659"/>
        <end position="679"/>
    </location>
</feature>
<feature type="compositionally biased region" description="Low complexity" evidence="2">
    <location>
        <begin position="1571"/>
        <end position="1583"/>
    </location>
</feature>
<feature type="region of interest" description="Disordered" evidence="2">
    <location>
        <begin position="1571"/>
        <end position="1592"/>
    </location>
</feature>
<dbReference type="PANTHER" id="PTHR10063">
    <property type="entry name" value="TUBERIN"/>
    <property type="match status" value="1"/>
</dbReference>
<organism evidence="4 5">
    <name type="scientific">Remersonia thermophila</name>
    <dbReference type="NCBI Taxonomy" id="72144"/>
    <lineage>
        <taxon>Eukaryota</taxon>
        <taxon>Fungi</taxon>
        <taxon>Dikarya</taxon>
        <taxon>Ascomycota</taxon>
        <taxon>Pezizomycotina</taxon>
        <taxon>Sordariomycetes</taxon>
        <taxon>Sordariomycetidae</taxon>
        <taxon>Sordariales</taxon>
        <taxon>Sordariales incertae sedis</taxon>
        <taxon>Remersonia</taxon>
    </lineage>
</organism>
<dbReference type="Gene3D" id="3.40.50.11210">
    <property type="entry name" value="Rap/Ran-GAP"/>
    <property type="match status" value="1"/>
</dbReference>
<feature type="compositionally biased region" description="Basic and acidic residues" evidence="2">
    <location>
        <begin position="1"/>
        <end position="11"/>
    </location>
</feature>
<reference evidence="4 5" key="1">
    <citation type="journal article" date="2024" name="Commun. Biol.">
        <title>Comparative genomic analysis of thermophilic fungi reveals convergent evolutionary adaptations and gene losses.</title>
        <authorList>
            <person name="Steindorff A.S."/>
            <person name="Aguilar-Pontes M.V."/>
            <person name="Robinson A.J."/>
            <person name="Andreopoulos B."/>
            <person name="LaButti K."/>
            <person name="Kuo A."/>
            <person name="Mondo S."/>
            <person name="Riley R."/>
            <person name="Otillar R."/>
            <person name="Haridas S."/>
            <person name="Lipzen A."/>
            <person name="Grimwood J."/>
            <person name="Schmutz J."/>
            <person name="Clum A."/>
            <person name="Reid I.D."/>
            <person name="Moisan M.C."/>
            <person name="Butler G."/>
            <person name="Nguyen T.T.M."/>
            <person name="Dewar K."/>
            <person name="Conant G."/>
            <person name="Drula E."/>
            <person name="Henrissat B."/>
            <person name="Hansel C."/>
            <person name="Singer S."/>
            <person name="Hutchinson M.I."/>
            <person name="de Vries R.P."/>
            <person name="Natvig D.O."/>
            <person name="Powell A.J."/>
            <person name="Tsang A."/>
            <person name="Grigoriev I.V."/>
        </authorList>
    </citation>
    <scope>NUCLEOTIDE SEQUENCE [LARGE SCALE GENOMIC DNA]</scope>
    <source>
        <strain evidence="4 5">ATCC 22073</strain>
    </source>
</reference>
<evidence type="ECO:0000259" key="3">
    <source>
        <dbReference type="PROSITE" id="PS50085"/>
    </source>
</evidence>
<dbReference type="InterPro" id="IPR018515">
    <property type="entry name" value="Tuberin-type_domain"/>
</dbReference>
<evidence type="ECO:0000313" key="5">
    <source>
        <dbReference type="Proteomes" id="UP001600064"/>
    </source>
</evidence>
<dbReference type="GeneID" id="98124530"/>
<dbReference type="InterPro" id="IPR000331">
    <property type="entry name" value="Rap/Ran_GAP_dom"/>
</dbReference>
<feature type="region of interest" description="Disordered" evidence="2">
    <location>
        <begin position="1059"/>
        <end position="1098"/>
    </location>
</feature>
<dbReference type="Proteomes" id="UP001600064">
    <property type="component" value="Unassembled WGS sequence"/>
</dbReference>
<accession>A0ABR4DF39</accession>
<feature type="domain" description="Rap-GAP" evidence="3">
    <location>
        <begin position="1289"/>
        <end position="1519"/>
    </location>
</feature>
<comment type="caution">
    <text evidence="4">The sequence shown here is derived from an EMBL/GenBank/DDBJ whole genome shotgun (WGS) entry which is preliminary data.</text>
</comment>